<proteinExistence type="predicted"/>
<accession>A0A6G1J0U2</accession>
<evidence type="ECO:0000313" key="2">
    <source>
        <dbReference type="EMBL" id="KAF2684008.1"/>
    </source>
</evidence>
<feature type="compositionally biased region" description="Polar residues" evidence="1">
    <location>
        <begin position="88"/>
        <end position="112"/>
    </location>
</feature>
<gene>
    <name evidence="2" type="ORF">K458DRAFT_389232</name>
</gene>
<organism evidence="2 3">
    <name type="scientific">Lentithecium fluviatile CBS 122367</name>
    <dbReference type="NCBI Taxonomy" id="1168545"/>
    <lineage>
        <taxon>Eukaryota</taxon>
        <taxon>Fungi</taxon>
        <taxon>Dikarya</taxon>
        <taxon>Ascomycota</taxon>
        <taxon>Pezizomycotina</taxon>
        <taxon>Dothideomycetes</taxon>
        <taxon>Pleosporomycetidae</taxon>
        <taxon>Pleosporales</taxon>
        <taxon>Massarineae</taxon>
        <taxon>Lentitheciaceae</taxon>
        <taxon>Lentithecium</taxon>
    </lineage>
</organism>
<reference evidence="2" key="1">
    <citation type="journal article" date="2020" name="Stud. Mycol.">
        <title>101 Dothideomycetes genomes: a test case for predicting lifestyles and emergence of pathogens.</title>
        <authorList>
            <person name="Haridas S."/>
            <person name="Albert R."/>
            <person name="Binder M."/>
            <person name="Bloem J."/>
            <person name="Labutti K."/>
            <person name="Salamov A."/>
            <person name="Andreopoulos B."/>
            <person name="Baker S."/>
            <person name="Barry K."/>
            <person name="Bills G."/>
            <person name="Bluhm B."/>
            <person name="Cannon C."/>
            <person name="Castanera R."/>
            <person name="Culley D."/>
            <person name="Daum C."/>
            <person name="Ezra D."/>
            <person name="Gonzalez J."/>
            <person name="Henrissat B."/>
            <person name="Kuo A."/>
            <person name="Liang C."/>
            <person name="Lipzen A."/>
            <person name="Lutzoni F."/>
            <person name="Magnuson J."/>
            <person name="Mondo S."/>
            <person name="Nolan M."/>
            <person name="Ohm R."/>
            <person name="Pangilinan J."/>
            <person name="Park H.-J."/>
            <person name="Ramirez L."/>
            <person name="Alfaro M."/>
            <person name="Sun H."/>
            <person name="Tritt A."/>
            <person name="Yoshinaga Y."/>
            <person name="Zwiers L.-H."/>
            <person name="Turgeon B."/>
            <person name="Goodwin S."/>
            <person name="Spatafora J."/>
            <person name="Crous P."/>
            <person name="Grigoriev I."/>
        </authorList>
    </citation>
    <scope>NUCLEOTIDE SEQUENCE</scope>
    <source>
        <strain evidence="2">CBS 122367</strain>
    </source>
</reference>
<sequence>MIYGHDGLRISTYVWSEADISSAGRHWVLGTWGSARTALAGLGKGHGEWPGCRLMAALWSQCTVTVGIASTALSMLGSAVAGREADWPSTSVPPNSRSRAQAQHSTAQQQRTQKGDGSAPAKGDQTSAGAAGAAGAAGVCPTAARPSDAHKRLVPDAPALSARLASHLPGSLHSGRGRRFGEEPTSGRLPAVPTGHCITDRTSARPRLHVCMAFQSRHPAACTRESRRPAP</sequence>
<dbReference type="AlphaFoldDB" id="A0A6G1J0U2"/>
<evidence type="ECO:0000256" key="1">
    <source>
        <dbReference type="SAM" id="MobiDB-lite"/>
    </source>
</evidence>
<feature type="region of interest" description="Disordered" evidence="1">
    <location>
        <begin position="85"/>
        <end position="130"/>
    </location>
</feature>
<protein>
    <submittedName>
        <fullName evidence="2">Uncharacterized protein</fullName>
    </submittedName>
</protein>
<dbReference type="EMBL" id="MU005582">
    <property type="protein sequence ID" value="KAF2684008.1"/>
    <property type="molecule type" value="Genomic_DNA"/>
</dbReference>
<name>A0A6G1J0U2_9PLEO</name>
<evidence type="ECO:0000313" key="3">
    <source>
        <dbReference type="Proteomes" id="UP000799291"/>
    </source>
</evidence>
<dbReference type="Proteomes" id="UP000799291">
    <property type="component" value="Unassembled WGS sequence"/>
</dbReference>
<feature type="region of interest" description="Disordered" evidence="1">
    <location>
        <begin position="166"/>
        <end position="196"/>
    </location>
</feature>
<keyword evidence="3" id="KW-1185">Reference proteome</keyword>